<comment type="caution">
    <text evidence="1">The sequence shown here is derived from an EMBL/GenBank/DDBJ whole genome shotgun (WGS) entry which is preliminary data.</text>
</comment>
<reference evidence="1 2" key="1">
    <citation type="journal article" date="2021" name="Commun. Biol.">
        <title>The genome of Shorea leprosula (Dipterocarpaceae) highlights the ecological relevance of drought in aseasonal tropical rainforests.</title>
        <authorList>
            <person name="Ng K.K.S."/>
            <person name="Kobayashi M.J."/>
            <person name="Fawcett J.A."/>
            <person name="Hatakeyama M."/>
            <person name="Paape T."/>
            <person name="Ng C.H."/>
            <person name="Ang C.C."/>
            <person name="Tnah L.H."/>
            <person name="Lee C.T."/>
            <person name="Nishiyama T."/>
            <person name="Sese J."/>
            <person name="O'Brien M.J."/>
            <person name="Copetti D."/>
            <person name="Mohd Noor M.I."/>
            <person name="Ong R.C."/>
            <person name="Putra M."/>
            <person name="Sireger I.Z."/>
            <person name="Indrioko S."/>
            <person name="Kosugi Y."/>
            <person name="Izuno A."/>
            <person name="Isagi Y."/>
            <person name="Lee S.L."/>
            <person name="Shimizu K.K."/>
        </authorList>
    </citation>
    <scope>NUCLEOTIDE SEQUENCE [LARGE SCALE GENOMIC DNA]</scope>
    <source>
        <strain evidence="1">214</strain>
    </source>
</reference>
<keyword evidence="2" id="KW-1185">Reference proteome</keyword>
<evidence type="ECO:0000313" key="2">
    <source>
        <dbReference type="Proteomes" id="UP001054252"/>
    </source>
</evidence>
<dbReference type="AlphaFoldDB" id="A0AAV5IXR1"/>
<proteinExistence type="predicted"/>
<organism evidence="1 2">
    <name type="scientific">Rubroshorea leprosula</name>
    <dbReference type="NCBI Taxonomy" id="152421"/>
    <lineage>
        <taxon>Eukaryota</taxon>
        <taxon>Viridiplantae</taxon>
        <taxon>Streptophyta</taxon>
        <taxon>Embryophyta</taxon>
        <taxon>Tracheophyta</taxon>
        <taxon>Spermatophyta</taxon>
        <taxon>Magnoliopsida</taxon>
        <taxon>eudicotyledons</taxon>
        <taxon>Gunneridae</taxon>
        <taxon>Pentapetalae</taxon>
        <taxon>rosids</taxon>
        <taxon>malvids</taxon>
        <taxon>Malvales</taxon>
        <taxon>Dipterocarpaceae</taxon>
        <taxon>Rubroshorea</taxon>
    </lineage>
</organism>
<name>A0AAV5IXR1_9ROSI</name>
<protein>
    <submittedName>
        <fullName evidence="1">Uncharacterized protein</fullName>
    </submittedName>
</protein>
<evidence type="ECO:0000313" key="1">
    <source>
        <dbReference type="EMBL" id="GKV02949.1"/>
    </source>
</evidence>
<accession>A0AAV5IXR1</accession>
<dbReference type="Proteomes" id="UP001054252">
    <property type="component" value="Unassembled WGS sequence"/>
</dbReference>
<dbReference type="EMBL" id="BPVZ01000019">
    <property type="protein sequence ID" value="GKV02949.1"/>
    <property type="molecule type" value="Genomic_DNA"/>
</dbReference>
<gene>
    <name evidence="1" type="ORF">SLEP1_g15322</name>
</gene>
<sequence>MDINGTIQISSGKRDDWTAMLDSLLVSFQNGGIRHAG</sequence>